<comment type="caution">
    <text evidence="2">The sequence shown here is derived from an EMBL/GenBank/DDBJ whole genome shotgun (WGS) entry which is preliminary data.</text>
</comment>
<reference evidence="2" key="2">
    <citation type="submission" date="2023-05" db="EMBL/GenBank/DDBJ databases">
        <authorList>
            <person name="Schelkunov M.I."/>
        </authorList>
    </citation>
    <scope>NUCLEOTIDE SEQUENCE</scope>
    <source>
        <strain evidence="2">Hsosn_3</strain>
        <tissue evidence="2">Leaf</tissue>
    </source>
</reference>
<feature type="region of interest" description="Disordered" evidence="1">
    <location>
        <begin position="395"/>
        <end position="414"/>
    </location>
</feature>
<dbReference type="PANTHER" id="PTHR35754">
    <property type="entry name" value="ATP SYNTHASE SUBUNIT B"/>
    <property type="match status" value="1"/>
</dbReference>
<protein>
    <submittedName>
        <fullName evidence="2">EPIDERMAL PATTERNING FACTOR-like protein 1</fullName>
    </submittedName>
</protein>
<dbReference type="Proteomes" id="UP001237642">
    <property type="component" value="Unassembled WGS sequence"/>
</dbReference>
<name>A0AAD8H5W0_9APIA</name>
<evidence type="ECO:0000313" key="2">
    <source>
        <dbReference type="EMBL" id="KAK1361747.1"/>
    </source>
</evidence>
<keyword evidence="3" id="KW-1185">Reference proteome</keyword>
<accession>A0AAD8H5W0</accession>
<organism evidence="2 3">
    <name type="scientific">Heracleum sosnowskyi</name>
    <dbReference type="NCBI Taxonomy" id="360622"/>
    <lineage>
        <taxon>Eukaryota</taxon>
        <taxon>Viridiplantae</taxon>
        <taxon>Streptophyta</taxon>
        <taxon>Embryophyta</taxon>
        <taxon>Tracheophyta</taxon>
        <taxon>Spermatophyta</taxon>
        <taxon>Magnoliopsida</taxon>
        <taxon>eudicotyledons</taxon>
        <taxon>Gunneridae</taxon>
        <taxon>Pentapetalae</taxon>
        <taxon>asterids</taxon>
        <taxon>campanulids</taxon>
        <taxon>Apiales</taxon>
        <taxon>Apiaceae</taxon>
        <taxon>Apioideae</taxon>
        <taxon>apioid superclade</taxon>
        <taxon>Tordylieae</taxon>
        <taxon>Tordyliinae</taxon>
        <taxon>Heracleum</taxon>
    </lineage>
</organism>
<sequence length="414" mass="47131">MEGLKKLEKVQNTIMLIQNHGLIDSSSPHFNHPDANRFLASLLLLLIQPCGNLDMEAKAHLVSASLSKISAPFLEEASLFLGEKNGEEGICNDFPVHSDQKTVLQSLDTEFDDKAIVGFDAMQRANSTLEDFCRSYFMFHGMDANKPQSIFKYLPLLSFTESYIYQLDNLNEKITQLPTSGDPLNKLPDAEGNWSCVTSSVKSFKTDSFRPLVLLLERLGLLTEQIKEEFKCGEQYWSMERKLCSALANRLEISIDDVMTAIHLKSFDYRVLNLLLYQLRGEKVDELHMEFLSVSEFLVEVSDDLFDYEDDVLENSFNVLRMFVRIYGSVRAPTMLAKYIAEAEEKYNCLLKALDPLLSVKYQRRCEEATSEGGEKSNRPLQLIELILQPRNALSTHQNTSDDHDLYPVSYPSS</sequence>
<reference evidence="2" key="1">
    <citation type="submission" date="2023-02" db="EMBL/GenBank/DDBJ databases">
        <title>Genome of toxic invasive species Heracleum sosnowskyi carries increased number of genes despite the absence of recent whole-genome duplications.</title>
        <authorList>
            <person name="Schelkunov M."/>
            <person name="Shtratnikova V."/>
            <person name="Makarenko M."/>
            <person name="Klepikova A."/>
            <person name="Omelchenko D."/>
            <person name="Novikova G."/>
            <person name="Obukhova E."/>
            <person name="Bogdanov V."/>
            <person name="Penin A."/>
            <person name="Logacheva M."/>
        </authorList>
    </citation>
    <scope>NUCLEOTIDE SEQUENCE</scope>
    <source>
        <strain evidence="2">Hsosn_3</strain>
        <tissue evidence="2">Leaf</tissue>
    </source>
</reference>
<evidence type="ECO:0000256" key="1">
    <source>
        <dbReference type="SAM" id="MobiDB-lite"/>
    </source>
</evidence>
<dbReference type="AlphaFoldDB" id="A0AAD8H5W0"/>
<dbReference type="EMBL" id="JAUIZM010000010">
    <property type="protein sequence ID" value="KAK1361747.1"/>
    <property type="molecule type" value="Genomic_DNA"/>
</dbReference>
<evidence type="ECO:0000313" key="3">
    <source>
        <dbReference type="Proteomes" id="UP001237642"/>
    </source>
</evidence>
<dbReference type="PANTHER" id="PTHR35754:SF2">
    <property type="entry name" value="ATP SYNTHASE SUBUNIT B"/>
    <property type="match status" value="1"/>
</dbReference>
<proteinExistence type="predicted"/>
<gene>
    <name evidence="2" type="ORF">POM88_046221</name>
</gene>